<keyword evidence="3" id="KW-1185">Reference proteome</keyword>
<evidence type="ECO:0008006" key="4">
    <source>
        <dbReference type="Google" id="ProtNLM"/>
    </source>
</evidence>
<reference evidence="2 3" key="1">
    <citation type="submission" date="2015-01" db="EMBL/GenBank/DDBJ databases">
        <title>Evolution of Trichinella species and genotypes.</title>
        <authorList>
            <person name="Korhonen P.K."/>
            <person name="Edoardo P."/>
            <person name="Giuseppe L.R."/>
            <person name="Gasser R.B."/>
        </authorList>
    </citation>
    <scope>NUCLEOTIDE SEQUENCE [LARGE SCALE GENOMIC DNA]</scope>
    <source>
        <strain evidence="2">ISS2496</strain>
    </source>
</reference>
<gene>
    <name evidence="2" type="ORF">T12_2367</name>
</gene>
<feature type="chain" id="PRO_5006874154" description="Secreted protein" evidence="1">
    <location>
        <begin position="25"/>
        <end position="80"/>
    </location>
</feature>
<comment type="caution">
    <text evidence="2">The sequence shown here is derived from an EMBL/GenBank/DDBJ whole genome shotgun (WGS) entry which is preliminary data.</text>
</comment>
<feature type="signal peptide" evidence="1">
    <location>
        <begin position="1"/>
        <end position="24"/>
    </location>
</feature>
<organism evidence="2 3">
    <name type="scientific">Trichinella patagoniensis</name>
    <dbReference type="NCBI Taxonomy" id="990121"/>
    <lineage>
        <taxon>Eukaryota</taxon>
        <taxon>Metazoa</taxon>
        <taxon>Ecdysozoa</taxon>
        <taxon>Nematoda</taxon>
        <taxon>Enoplea</taxon>
        <taxon>Dorylaimia</taxon>
        <taxon>Trichinellida</taxon>
        <taxon>Trichinellidae</taxon>
        <taxon>Trichinella</taxon>
    </lineage>
</organism>
<evidence type="ECO:0000313" key="3">
    <source>
        <dbReference type="Proteomes" id="UP000054783"/>
    </source>
</evidence>
<protein>
    <recommendedName>
        <fullName evidence="4">Secreted protein</fullName>
    </recommendedName>
</protein>
<keyword evidence="1" id="KW-0732">Signal</keyword>
<evidence type="ECO:0000256" key="1">
    <source>
        <dbReference type="SAM" id="SignalP"/>
    </source>
</evidence>
<dbReference type="AlphaFoldDB" id="A0A0V0ZYF1"/>
<sequence>MIDSFFPLLRLLMLVIACPVLTYSHQHFNALSCNYNDEWQRFHVDFRRPCSRHFDGFCRFMTDICNLYDFGALHSGWRRV</sequence>
<accession>A0A0V0ZYF1</accession>
<evidence type="ECO:0000313" key="2">
    <source>
        <dbReference type="EMBL" id="KRY17672.1"/>
    </source>
</evidence>
<dbReference type="Proteomes" id="UP000054783">
    <property type="component" value="Unassembled WGS sequence"/>
</dbReference>
<dbReference type="EMBL" id="JYDQ01000058">
    <property type="protein sequence ID" value="KRY17672.1"/>
    <property type="molecule type" value="Genomic_DNA"/>
</dbReference>
<proteinExistence type="predicted"/>
<name>A0A0V0ZYF1_9BILA</name>